<feature type="repeat" description="WD" evidence="4">
    <location>
        <begin position="184"/>
        <end position="209"/>
    </location>
</feature>
<dbReference type="InterPro" id="IPR021772">
    <property type="entry name" value="WDR48/Bun107"/>
</dbReference>
<gene>
    <name evidence="6" type="ORF">UA08_08474</name>
</gene>
<dbReference type="InterPro" id="IPR001680">
    <property type="entry name" value="WD40_rpt"/>
</dbReference>
<dbReference type="OrthoDB" id="2421129at2759"/>
<feature type="compositionally biased region" description="Low complexity" evidence="5">
    <location>
        <begin position="674"/>
        <end position="692"/>
    </location>
</feature>
<dbReference type="RefSeq" id="XP_020116341.1">
    <property type="nucleotide sequence ID" value="XM_020263367.1"/>
</dbReference>
<feature type="repeat" description="WD" evidence="4">
    <location>
        <begin position="121"/>
        <end position="163"/>
    </location>
</feature>
<dbReference type="InterPro" id="IPR036322">
    <property type="entry name" value="WD40_repeat_dom_sf"/>
</dbReference>
<dbReference type="CDD" id="cd00200">
    <property type="entry name" value="WD40"/>
    <property type="match status" value="1"/>
</dbReference>
<feature type="compositionally biased region" description="Basic and acidic residues" evidence="5">
    <location>
        <begin position="961"/>
        <end position="983"/>
    </location>
</feature>
<evidence type="ECO:0000256" key="5">
    <source>
        <dbReference type="SAM" id="MobiDB-lite"/>
    </source>
</evidence>
<dbReference type="InterPro" id="IPR019775">
    <property type="entry name" value="WD40_repeat_CS"/>
</dbReference>
<evidence type="ECO:0000256" key="3">
    <source>
        <dbReference type="ARBA" id="ARBA00022737"/>
    </source>
</evidence>
<feature type="region of interest" description="Disordered" evidence="5">
    <location>
        <begin position="672"/>
        <end position="743"/>
    </location>
</feature>
<dbReference type="SUPFAM" id="SSF50978">
    <property type="entry name" value="WD40 repeat-like"/>
    <property type="match status" value="1"/>
</dbReference>
<keyword evidence="3" id="KW-0677">Repeat</keyword>
<feature type="region of interest" description="Disordered" evidence="5">
    <location>
        <begin position="568"/>
        <end position="657"/>
    </location>
</feature>
<comment type="caution">
    <text evidence="6">The sequence shown here is derived from an EMBL/GenBank/DDBJ whole genome shotgun (WGS) entry which is preliminary data.</text>
</comment>
<dbReference type="PROSITE" id="PS00678">
    <property type="entry name" value="WD_REPEATS_1"/>
    <property type="match status" value="2"/>
</dbReference>
<dbReference type="STRING" id="1441469.A0A1Q5Q7M1"/>
<keyword evidence="7" id="KW-1185">Reference proteome</keyword>
<feature type="repeat" description="WD" evidence="4">
    <location>
        <begin position="210"/>
        <end position="251"/>
    </location>
</feature>
<evidence type="ECO:0000313" key="6">
    <source>
        <dbReference type="EMBL" id="OKL56220.1"/>
    </source>
</evidence>
<evidence type="ECO:0000256" key="4">
    <source>
        <dbReference type="PROSITE-ProRule" id="PRU00221"/>
    </source>
</evidence>
<evidence type="ECO:0000313" key="7">
    <source>
        <dbReference type="Proteomes" id="UP000214365"/>
    </source>
</evidence>
<feature type="compositionally biased region" description="Polar residues" evidence="5">
    <location>
        <begin position="624"/>
        <end position="645"/>
    </location>
</feature>
<accession>A0A1Q5Q7M1</accession>
<dbReference type="FunFam" id="2.130.10.10:FF:001614">
    <property type="entry name" value="WD repeat protein"/>
    <property type="match status" value="1"/>
</dbReference>
<dbReference type="EMBL" id="LFMY01000015">
    <property type="protein sequence ID" value="OKL56220.1"/>
    <property type="molecule type" value="Genomic_DNA"/>
</dbReference>
<proteinExistence type="inferred from homology"/>
<feature type="compositionally biased region" description="Polar residues" evidence="5">
    <location>
        <begin position="984"/>
        <end position="996"/>
    </location>
</feature>
<evidence type="ECO:0000256" key="2">
    <source>
        <dbReference type="ARBA" id="ARBA00022574"/>
    </source>
</evidence>
<dbReference type="Pfam" id="PF00400">
    <property type="entry name" value="WD40"/>
    <property type="match status" value="4"/>
</dbReference>
<dbReference type="InterPro" id="IPR015943">
    <property type="entry name" value="WD40/YVTN_repeat-like_dom_sf"/>
</dbReference>
<reference evidence="6 7" key="1">
    <citation type="submission" date="2015-06" db="EMBL/GenBank/DDBJ databases">
        <title>Talaromyces atroroseus IBT 11181 draft genome.</title>
        <authorList>
            <person name="Rasmussen K.B."/>
            <person name="Rasmussen S."/>
            <person name="Petersen B."/>
            <person name="Sicheritz-Ponten T."/>
            <person name="Mortensen U.H."/>
            <person name="Thrane U."/>
        </authorList>
    </citation>
    <scope>NUCLEOTIDE SEQUENCE [LARGE SCALE GENOMIC DNA]</scope>
    <source>
        <strain evidence="6 7">IBT 11181</strain>
    </source>
</reference>
<dbReference type="PROSITE" id="PS50294">
    <property type="entry name" value="WD_REPEATS_REGION"/>
    <property type="match status" value="3"/>
</dbReference>
<protein>
    <submittedName>
        <fullName evidence="6">Uncharacterized protein</fullName>
    </submittedName>
</protein>
<feature type="repeat" description="WD" evidence="4">
    <location>
        <begin position="77"/>
        <end position="108"/>
    </location>
</feature>
<evidence type="ECO:0000256" key="1">
    <source>
        <dbReference type="ARBA" id="ARBA00006917"/>
    </source>
</evidence>
<dbReference type="PROSITE" id="PS50082">
    <property type="entry name" value="WD_REPEATS_2"/>
    <property type="match status" value="5"/>
</dbReference>
<organism evidence="6 7">
    <name type="scientific">Talaromyces atroroseus</name>
    <dbReference type="NCBI Taxonomy" id="1441469"/>
    <lineage>
        <taxon>Eukaryota</taxon>
        <taxon>Fungi</taxon>
        <taxon>Dikarya</taxon>
        <taxon>Ascomycota</taxon>
        <taxon>Pezizomycotina</taxon>
        <taxon>Eurotiomycetes</taxon>
        <taxon>Eurotiomycetidae</taxon>
        <taxon>Eurotiales</taxon>
        <taxon>Trichocomaceae</taxon>
        <taxon>Talaromyces</taxon>
        <taxon>Talaromyces sect. Trachyspermi</taxon>
    </lineage>
</organism>
<dbReference type="GO" id="GO:0043130">
    <property type="term" value="F:ubiquitin binding"/>
    <property type="evidence" value="ECO:0007669"/>
    <property type="project" value="TreeGrafter"/>
</dbReference>
<name>A0A1Q5Q7M1_TALAT</name>
<dbReference type="InterPro" id="IPR020472">
    <property type="entry name" value="WD40_PAC1"/>
</dbReference>
<dbReference type="GO" id="GO:0000724">
    <property type="term" value="P:double-strand break repair via homologous recombination"/>
    <property type="evidence" value="ECO:0007669"/>
    <property type="project" value="TreeGrafter"/>
</dbReference>
<keyword evidence="2 4" id="KW-0853">WD repeat</keyword>
<dbReference type="PANTHER" id="PTHR19862">
    <property type="entry name" value="WD REPEAT-CONTAINING PROTEIN 48"/>
    <property type="match status" value="1"/>
</dbReference>
<dbReference type="InterPro" id="IPR051246">
    <property type="entry name" value="WDR48"/>
</dbReference>
<dbReference type="Gene3D" id="2.130.10.10">
    <property type="entry name" value="YVTN repeat-like/Quinoprotein amine dehydrogenase"/>
    <property type="match status" value="2"/>
</dbReference>
<feature type="compositionally biased region" description="Basic and acidic residues" evidence="5">
    <location>
        <begin position="709"/>
        <end position="743"/>
    </location>
</feature>
<dbReference type="SMART" id="SM00320">
    <property type="entry name" value="WD40"/>
    <property type="match status" value="7"/>
</dbReference>
<feature type="region of interest" description="Disordered" evidence="5">
    <location>
        <begin position="955"/>
        <end position="996"/>
    </location>
</feature>
<dbReference type="Proteomes" id="UP000214365">
    <property type="component" value="Unassembled WGS sequence"/>
</dbReference>
<dbReference type="AlphaFoldDB" id="A0A1Q5Q7M1"/>
<dbReference type="PRINTS" id="PR00320">
    <property type="entry name" value="GPROTEINBRPT"/>
</dbReference>
<dbReference type="Pfam" id="PF11816">
    <property type="entry name" value="DUF3337"/>
    <property type="match status" value="1"/>
</dbReference>
<feature type="compositionally biased region" description="Polar residues" evidence="5">
    <location>
        <begin position="602"/>
        <end position="615"/>
    </location>
</feature>
<dbReference type="GeneID" id="31008230"/>
<sequence length="996" mass="109844">MARKFTHQRVSYVLPLPNASGGHRLGVNGLAVDSDNRILYSAGRDGVICSWDLNYHTASSSSSTKAAPPPTTRRDQVQAHSHWINDIILTRSNSAIVSASSDTTVRVWRPRSQTNELPTSIGRHADYVKCLAIPDQHSNWVASGGLDQKVFLWDLEGKGEILKIDTCGDEATEKGSVYALGTGGSVLASGGPESVVRVWDPKSGKLITKFVGHTDNIRDILINQDGDTIMTASSDQTIKVWSLTAGRCSHTLTMHNDSVWSLYSDHPQLSVFYSSDRSGLVAKTDTRNVADIDQGTSIAALQEHEGVIKVVAACDSIWTATRKSSINRWSDVDTTAEIELPNTAVRRFSSGLPAESPQETPAMNTNETAKKIPRSSLLLLSNMSIIPGLDPERATIYSSVSGRKPTEIVTNEELGELTPVYSAPDETIEGQLGLIKHFMLNDRKRTLTQDTAGEVLMWDLLKCVPIQSFGKRHIDDVASEVNTVETIAHWCTLDIRTGRLSVILEPNRCFDAEVYADEVEISNREEYTPDQRINLGKWVLRWLFKDLIEEEIRRDETYRKSIAPKATELQSSGGVKAPNSIDLPPLQLPRTPGSQGFPDLTRQANGLQANPTTPGLNIGLATPGPTTSAFASPFSPTEDQASNIRPSHEFARSPLLDKSNDYFSSSHYIEAEKPPQTATEEQTPTALPQSPSEPEKEEKKKASLFGKKFRMEFPKKLGRTPEMKTPLPEEKQEESDKSSEREEKAFASNLYGVIDRIRHDYEMFFIRRPGQALGSGITPSSTSETPALDIPQDTSILIQEESGDTAVAADLYRGLVGSIRDDIDKLEKTVPHWLGELLLKNQAPAKEVVKVAFILKPYDDQLPPVTKLEGSSRLNANRMLRAKKILTYVAERIDPPNPADPDPNPMQPEEYLELYCQNTLVPINMTLATIKTHIWRTGGDMILFYKANGKKAILPPVPEAKPADTSESHSPNDDNNNQRDDRSASATSNSITEGPL</sequence>
<dbReference type="PANTHER" id="PTHR19862:SF14">
    <property type="entry name" value="WD REPEAT-CONTAINING PROTEIN 48"/>
    <property type="match status" value="1"/>
</dbReference>
<dbReference type="CDD" id="cd17041">
    <property type="entry name" value="Ubl_WDR48"/>
    <property type="match status" value="1"/>
</dbReference>
<comment type="similarity">
    <text evidence="1">Belongs to the WD repeat WDR48 family.</text>
</comment>
<feature type="repeat" description="WD" evidence="4">
    <location>
        <begin position="20"/>
        <end position="61"/>
    </location>
</feature>